<reference evidence="1" key="2">
    <citation type="submission" date="2024-07" db="EMBL/GenBank/DDBJ databases">
        <title>Streptomyces haneummycinica sp. nov., a new antibiotic-producing actinobacterium isolated from marine sediment.</title>
        <authorList>
            <person name="Uemura M."/>
            <person name="Hamada M."/>
            <person name="Hirano S."/>
            <person name="Kobayashi K."/>
            <person name="Ohshiro T."/>
            <person name="Kobayashi T."/>
            <person name="Terahara T."/>
        </authorList>
    </citation>
    <scope>NUCLEOTIDE SEQUENCE</scope>
    <source>
        <strain evidence="1">KM77-8</strain>
    </source>
</reference>
<gene>
    <name evidence="1" type="ORF">SHKM778_24560</name>
</gene>
<organism evidence="1">
    <name type="scientific">Streptomyces haneummycinicus</name>
    <dbReference type="NCBI Taxonomy" id="3074435"/>
    <lineage>
        <taxon>Bacteria</taxon>
        <taxon>Bacillati</taxon>
        <taxon>Actinomycetota</taxon>
        <taxon>Actinomycetes</taxon>
        <taxon>Kitasatosporales</taxon>
        <taxon>Streptomycetaceae</taxon>
        <taxon>Streptomyces</taxon>
    </lineage>
</organism>
<evidence type="ECO:0000313" key="1">
    <source>
        <dbReference type="EMBL" id="BFO16068.1"/>
    </source>
</evidence>
<accession>A0AAT9HF09</accession>
<protein>
    <submittedName>
        <fullName evidence="1">Uncharacterized protein</fullName>
    </submittedName>
</protein>
<dbReference type="EMBL" id="AP035768">
    <property type="protein sequence ID" value="BFO16068.1"/>
    <property type="molecule type" value="Genomic_DNA"/>
</dbReference>
<sequence>MPLGGRPDSPLMEVKYEGRDVPGIVLTPVVTAFETPPDDPQRLCHARTFTQAVGFAEDGLGVDVVTAEG</sequence>
<name>A0AAT9HF09_9ACTN</name>
<proteinExistence type="predicted"/>
<dbReference type="AlphaFoldDB" id="A0AAT9HF09"/>
<reference evidence="1" key="1">
    <citation type="submission" date="2024-06" db="EMBL/GenBank/DDBJ databases">
        <authorList>
            <consortium name="consrtm"/>
            <person name="Uemura M."/>
            <person name="Terahara T."/>
        </authorList>
    </citation>
    <scope>NUCLEOTIDE SEQUENCE</scope>
    <source>
        <strain evidence="1">KM77-8</strain>
    </source>
</reference>